<dbReference type="GeneID" id="56031477"/>
<reference evidence="1 2" key="1">
    <citation type="submission" date="2020-07" db="EMBL/GenBank/DDBJ databases">
        <title>Gai3-2, isolated from salt lake.</title>
        <authorList>
            <person name="Cui H."/>
            <person name="Shi X."/>
        </authorList>
    </citation>
    <scope>NUCLEOTIDE SEQUENCE [LARGE SCALE GENOMIC DNA]</scope>
    <source>
        <strain evidence="1 2">Gai3-2</strain>
        <plasmid evidence="1 2">unnamed3</plasmid>
    </source>
</reference>
<evidence type="ECO:0000313" key="1">
    <source>
        <dbReference type="EMBL" id="QLG30176.1"/>
    </source>
</evidence>
<organism evidence="1 2">
    <name type="scientific">Halorarum halophilum</name>
    <dbReference type="NCBI Taxonomy" id="2743090"/>
    <lineage>
        <taxon>Archaea</taxon>
        <taxon>Methanobacteriati</taxon>
        <taxon>Methanobacteriota</taxon>
        <taxon>Stenosarchaea group</taxon>
        <taxon>Halobacteria</taxon>
        <taxon>Halobacteriales</taxon>
        <taxon>Haloferacaceae</taxon>
        <taxon>Halorarum</taxon>
    </lineage>
</organism>
<protein>
    <submittedName>
        <fullName evidence="1">Uncharacterized protein</fullName>
    </submittedName>
</protein>
<dbReference type="RefSeq" id="WP_179171750.1">
    <property type="nucleotide sequence ID" value="NZ_CP058532.1"/>
</dbReference>
<accession>A0A7D5KIQ0</accession>
<gene>
    <name evidence="1" type="ORF">HUG10_21550</name>
</gene>
<keyword evidence="1" id="KW-0614">Plasmid</keyword>
<proteinExistence type="predicted"/>
<name>A0A7D5KIQ0_9EURY</name>
<dbReference type="AlphaFoldDB" id="A0A7D5KIQ0"/>
<dbReference type="KEGG" id="halg:HUG10_21550"/>
<dbReference type="OrthoDB" id="350686at2157"/>
<keyword evidence="2" id="KW-1185">Reference proteome</keyword>
<evidence type="ECO:0000313" key="2">
    <source>
        <dbReference type="Proteomes" id="UP000509750"/>
    </source>
</evidence>
<sequence length="210" mass="23772">MLTHAEQQRIYNSVPTSFSVDWAGQQYDYDNIPIWWADQSHDIELPEIVLGWNVQGVEKDDEQSLNQVTEYEPNENDSTVDITKGVRVYDEMYVEFSVEADLDSNGVPAAIRSNEFGGVLLDHFRFVFDQNSEGANGERPVVARVTGEPSVVPSRVDGDRRRRAQFQVRFHYMDTHVDTVDAADEVQWTVELDQNDDGSVDSSSSFSSGQ</sequence>
<dbReference type="Proteomes" id="UP000509750">
    <property type="component" value="Plasmid unnamed3"/>
</dbReference>
<geneLocation type="plasmid" evidence="1 2">
    <name>unnamed3</name>
</geneLocation>
<dbReference type="EMBL" id="CP058532">
    <property type="protein sequence ID" value="QLG30176.1"/>
    <property type="molecule type" value="Genomic_DNA"/>
</dbReference>